<dbReference type="FunFam" id="3.30.2160.10:FF:000001">
    <property type="entry name" value="E3 ubiquitin-protein ligase NEDD4-like"/>
    <property type="match status" value="1"/>
</dbReference>
<dbReference type="PROSITE" id="PS50004">
    <property type="entry name" value="C2"/>
    <property type="match status" value="1"/>
</dbReference>
<feature type="compositionally biased region" description="Polar residues" evidence="8">
    <location>
        <begin position="1119"/>
        <end position="1129"/>
    </location>
</feature>
<dbReference type="GO" id="GO:0006511">
    <property type="term" value="P:ubiquitin-dependent protein catabolic process"/>
    <property type="evidence" value="ECO:0007669"/>
    <property type="project" value="TreeGrafter"/>
</dbReference>
<evidence type="ECO:0000259" key="9">
    <source>
        <dbReference type="PROSITE" id="PS50004"/>
    </source>
</evidence>
<feature type="region of interest" description="Disordered" evidence="8">
    <location>
        <begin position="463"/>
        <end position="667"/>
    </location>
</feature>
<proteinExistence type="predicted"/>
<evidence type="ECO:0000256" key="8">
    <source>
        <dbReference type="SAM" id="MobiDB-lite"/>
    </source>
</evidence>
<accession>A0A1S3HNA0</accession>
<evidence type="ECO:0000256" key="4">
    <source>
        <dbReference type="ARBA" id="ARBA00022679"/>
    </source>
</evidence>
<feature type="compositionally biased region" description="Polar residues" evidence="8">
    <location>
        <begin position="828"/>
        <end position="863"/>
    </location>
</feature>
<feature type="compositionally biased region" description="Polar residues" evidence="8">
    <location>
        <begin position="1277"/>
        <end position="1287"/>
    </location>
</feature>
<dbReference type="InterPro" id="IPR000569">
    <property type="entry name" value="HECT_dom"/>
</dbReference>
<sequence>MAANSFTRARKRSNTDSAQEDVRIIQRIHANHKLSNGRQQGGLTNQSRANSDTNINVIQDYSRLEVNRREYTLGLGELLTVRWHITEETDAEDWIGLYSVDTEDPQAFYDYRKRGVGGSSNGEIYWSIDEQESEFTQLETKVCLKYYHGPSCTLRAATPTITVHNPAAAAQGACQSQGTDTQEEPNPQDLVRFTISDLQAKYLKKGMFFNPDPYVKVTLAPGGHFNCRHLIHHGQHSRTTIIPNTTNPVWRDQNFAFDALPSDVLEFKVKDKFAKSRPTLSRFLGKLTVPVQRLVDRAEQGPATLTLNLMSRTPSDSVSGLLEFTVTVSSEPGTYRRRKHGAHQLNCCSSVNSGASERPRVLSQESIESNSSDQSSAAAGISLSALSRGRIPDSFEIPQTTSLHTVPNIECASSHSSSTEGSPAATRQATGAPMSTKRLVHLEAAAVDRVRCENEYTVVPGVSDNTIETPATGNNTALTGTASNNTTELRTSSTGGDSAVCETSGATGDGATALPPGGDGDIADGSLRDPEASSSPVMFNLEGNPPKHRGVRVSSTSSVGEEGGGEQVPDLYEIRFRQQLQSVDATPESDDDDIMVEEAQHEGLGSINEQNELEESEDTLATDQDDQLGQDEGSHQRDRNPRQSSSSSLSSSSSYSSSNSDTSVSRVAPAATVTVDNSNSTPGVSTLSAQLARIPSIQSQAFPADGTITVSNLKTRQRQVASERNELSNSAVDGSSSSSSSQQNVTGASGSQSPSGSEISSRSNKARARSASDNSPSTVKPRTRKTASVTSPRSLSERDSAEGEDTPDGRSGRYNLVAAQERERNRMHIQQQLRNWQQTIQEGEAASNSTPSRSSHATVPSTDHTGEGVEMEVQESASTSSSTDAGSSATARESTSNRGQVWERRAQEEETETETGSRSANQEQDQSEQSEQTEAQPQAQPENQPLQSEERHHQHRHRHQGRSHRNRPRVSRLPSVDEHRLTFQRIDQQPGEPSLPPGWEARVDSHGRIFYIDHNTRTTTWQRPSPAAATNVPPPVQRLNSISDEQREQLDRRYQSVRRTMSQVDNDEAMAASASPTVVPVSGITRTVPPATSTTPTVGVATTSTTTAGSTASSSTASLQSNQTGQQQPVRPHVRTLGRALMYMPAVKFLTRTDFFTILQANEAAIAEYNRNGTLKHMVTRIRRDPHNFEKYQHNRDLVAMLNMFACPSLELPRGWEQKFDKTGKAFFIDHTSKTTTFIDPRLPLEADLMPADHLRGALGRNREVTSAPPVPPRPASTESPNPRTQEVPTAYNEKVVAFLRQQNISEILQERYSSFDQNTRLKNKVAQIRADGIETLDRLSNDMELILLLSLFEQEIESFVPPSVAFTSSAGRSPRGSPGGSPQASPAAQRSNVRVPAPYKRDFHAKLRAFYRKLESKGVGMGPGKIKMTVRRDHVLEDSFNKIMSIPKKDLRTNKLYIAFHGEEGLDYGGPSREFFFLLSRELFNPYYGLFEYSANDTYTVQVSPMSTFVENYKNWFRFAGRCLALAVVHQYLMDAFFTRPFYKALLKLPPSLSDLETLDPEFHQSLLWTKDNDITDLGLDLTFSVDEEMFGQLTERELKPNGKNIPVTEKNKKDYIDRMVQWRVERCVKEQTEYLLRGFYEVLDSRFISVFDARELELVMAGTVEIDVIDWRKNSEYRGGYHDNHQVIRWFWMAVERFDNERRLRLLQFVTGTSSIPYEGFSALRGSNGPRKFCIEKWGKSNNLPRAHTCFNRLDLPSYTSFEMLLEKLTIAVEETSTFGIE</sequence>
<dbReference type="Proteomes" id="UP000085678">
    <property type="component" value="Unplaced"/>
</dbReference>
<dbReference type="InterPro" id="IPR001202">
    <property type="entry name" value="WW_dom"/>
</dbReference>
<dbReference type="InterPro" id="IPR032348">
    <property type="entry name" value="HECW_N"/>
</dbReference>
<evidence type="ECO:0000256" key="2">
    <source>
        <dbReference type="ARBA" id="ARBA00004906"/>
    </source>
</evidence>
<feature type="domain" description="WW" evidence="10">
    <location>
        <begin position="1210"/>
        <end position="1243"/>
    </location>
</feature>
<dbReference type="Pfam" id="PF00632">
    <property type="entry name" value="HECT"/>
    <property type="match status" value="1"/>
</dbReference>
<dbReference type="SUPFAM" id="SSF56204">
    <property type="entry name" value="Hect, E3 ligase catalytic domain"/>
    <property type="match status" value="1"/>
</dbReference>
<evidence type="ECO:0000256" key="1">
    <source>
        <dbReference type="ARBA" id="ARBA00000885"/>
    </source>
</evidence>
<dbReference type="InterPro" id="IPR000008">
    <property type="entry name" value="C2_dom"/>
</dbReference>
<comment type="catalytic activity">
    <reaction evidence="1">
        <text>S-ubiquitinyl-[E2 ubiquitin-conjugating enzyme]-L-cysteine + [acceptor protein]-L-lysine = [E2 ubiquitin-conjugating enzyme]-L-cysteine + N(6)-ubiquitinyl-[acceptor protein]-L-lysine.</text>
        <dbReference type="EC" id="2.3.2.26"/>
    </reaction>
</comment>
<dbReference type="CDD" id="cd00078">
    <property type="entry name" value="HECTc"/>
    <property type="match status" value="1"/>
</dbReference>
<feature type="active site" description="Glycyl thioester intermediate" evidence="7">
    <location>
        <position position="1752"/>
    </location>
</feature>
<dbReference type="SMART" id="SM00239">
    <property type="entry name" value="C2"/>
    <property type="match status" value="1"/>
</dbReference>
<dbReference type="GO" id="GO:0048814">
    <property type="term" value="P:regulation of dendrite morphogenesis"/>
    <property type="evidence" value="ECO:0007669"/>
    <property type="project" value="TreeGrafter"/>
</dbReference>
<dbReference type="KEGG" id="lak:106155973"/>
<feature type="region of interest" description="Disordered" evidence="8">
    <location>
        <begin position="1368"/>
        <end position="1393"/>
    </location>
</feature>
<dbReference type="Gene3D" id="3.30.2160.10">
    <property type="entry name" value="Hect, E3 ligase catalytic domain"/>
    <property type="match status" value="1"/>
</dbReference>
<dbReference type="Gene3D" id="2.60.40.150">
    <property type="entry name" value="C2 domain"/>
    <property type="match status" value="1"/>
</dbReference>
<feature type="compositionally biased region" description="Basic and acidic residues" evidence="8">
    <location>
        <begin position="632"/>
        <end position="641"/>
    </location>
</feature>
<dbReference type="SMART" id="SM00456">
    <property type="entry name" value="WW"/>
    <property type="match status" value="2"/>
</dbReference>
<feature type="region of interest" description="Disordered" evidence="8">
    <location>
        <begin position="1261"/>
        <end position="1287"/>
    </location>
</feature>
<dbReference type="PANTHER" id="PTHR11254:SF320">
    <property type="entry name" value="HECT-TYPE E3 UBIQUITIN TRANSFERASE"/>
    <property type="match status" value="1"/>
</dbReference>
<feature type="compositionally biased region" description="Low complexity" evidence="8">
    <location>
        <begin position="1369"/>
        <end position="1390"/>
    </location>
</feature>
<dbReference type="PANTHER" id="PTHR11254">
    <property type="entry name" value="HECT DOMAIN UBIQUITIN-PROTEIN LIGASE"/>
    <property type="match status" value="1"/>
</dbReference>
<feature type="region of interest" description="Disordered" evidence="8">
    <location>
        <begin position="1"/>
        <end position="20"/>
    </location>
</feature>
<dbReference type="GeneID" id="106155973"/>
<dbReference type="FunFam" id="3.90.1750.10:FF:000079">
    <property type="entry name" value="E3 ubiquitin-protein ligase"/>
    <property type="match status" value="1"/>
</dbReference>
<feature type="compositionally biased region" description="Low complexity" evidence="8">
    <location>
        <begin position="919"/>
        <end position="947"/>
    </location>
</feature>
<protein>
    <recommendedName>
        <fullName evidence="3">HECT-type E3 ubiquitin transferase</fullName>
        <ecNumber evidence="3">2.3.2.26</ecNumber>
    </recommendedName>
</protein>
<keyword evidence="4" id="KW-0808">Transferase</keyword>
<dbReference type="InParanoid" id="A0A1S3HNA0"/>
<dbReference type="Gene3D" id="3.30.2410.10">
    <property type="entry name" value="Hect, E3 ligase catalytic domain"/>
    <property type="match status" value="1"/>
</dbReference>
<dbReference type="EC" id="2.3.2.26" evidence="3"/>
<name>A0A1S3HNA0_LINAN</name>
<feature type="domain" description="WW" evidence="10">
    <location>
        <begin position="993"/>
        <end position="1026"/>
    </location>
</feature>
<feature type="region of interest" description="Disordered" evidence="8">
    <location>
        <begin position="1081"/>
        <end position="1131"/>
    </location>
</feature>
<dbReference type="OrthoDB" id="5987976at2759"/>
<feature type="compositionally biased region" description="Low complexity" evidence="8">
    <location>
        <begin position="728"/>
        <end position="775"/>
    </location>
</feature>
<dbReference type="GO" id="GO:0016567">
    <property type="term" value="P:protein ubiquitination"/>
    <property type="evidence" value="ECO:0007669"/>
    <property type="project" value="UniProtKB-UniPathway"/>
</dbReference>
<feature type="compositionally biased region" description="Low complexity" evidence="8">
    <location>
        <begin position="876"/>
        <end position="891"/>
    </location>
</feature>
<feature type="compositionally biased region" description="Polar residues" evidence="8">
    <location>
        <begin position="346"/>
        <end position="355"/>
    </location>
</feature>
<feature type="compositionally biased region" description="Low complexity" evidence="8">
    <location>
        <begin position="644"/>
        <end position="665"/>
    </location>
</feature>
<keyword evidence="6 7" id="KW-0833">Ubl conjugation pathway</keyword>
<feature type="region of interest" description="Disordered" evidence="8">
    <location>
        <begin position="698"/>
        <end position="977"/>
    </location>
</feature>
<evidence type="ECO:0000256" key="7">
    <source>
        <dbReference type="PROSITE-ProRule" id="PRU00104"/>
    </source>
</evidence>
<keyword evidence="12" id="KW-1185">Reference proteome</keyword>
<dbReference type="UniPathway" id="UPA00143"/>
<dbReference type="STRING" id="7574.A0A1S3HNA0"/>
<evidence type="ECO:0000256" key="5">
    <source>
        <dbReference type="ARBA" id="ARBA00022737"/>
    </source>
</evidence>
<dbReference type="PROSITE" id="PS01159">
    <property type="entry name" value="WW_DOMAIN_1"/>
    <property type="match status" value="2"/>
</dbReference>
<dbReference type="InterPro" id="IPR050409">
    <property type="entry name" value="E3_ubiq-protein_ligase"/>
</dbReference>
<dbReference type="GO" id="GO:0061630">
    <property type="term" value="F:ubiquitin protein ligase activity"/>
    <property type="evidence" value="ECO:0007669"/>
    <property type="project" value="UniProtKB-EC"/>
</dbReference>
<dbReference type="Pfam" id="PF18436">
    <property type="entry name" value="HECW1_helix"/>
    <property type="match status" value="1"/>
</dbReference>
<comment type="pathway">
    <text evidence="2">Protein modification; protein ubiquitination.</text>
</comment>
<dbReference type="Pfam" id="PF00168">
    <property type="entry name" value="C2"/>
    <property type="match status" value="1"/>
</dbReference>
<dbReference type="FunFam" id="3.30.2410.10:FF:000002">
    <property type="entry name" value="E3 ubiquitin-protein ligase HECW2"/>
    <property type="match status" value="1"/>
</dbReference>
<organism evidence="12 13">
    <name type="scientific">Lingula anatina</name>
    <name type="common">Brachiopod</name>
    <name type="synonym">Lingula unguis</name>
    <dbReference type="NCBI Taxonomy" id="7574"/>
    <lineage>
        <taxon>Eukaryota</taxon>
        <taxon>Metazoa</taxon>
        <taxon>Spiralia</taxon>
        <taxon>Lophotrochozoa</taxon>
        <taxon>Brachiopoda</taxon>
        <taxon>Linguliformea</taxon>
        <taxon>Lingulata</taxon>
        <taxon>Lingulida</taxon>
        <taxon>Linguloidea</taxon>
        <taxon>Lingulidae</taxon>
        <taxon>Lingula</taxon>
    </lineage>
</organism>
<reference evidence="13" key="2">
    <citation type="submission" date="2025-08" db="UniProtKB">
        <authorList>
            <consortium name="RefSeq"/>
        </authorList>
    </citation>
    <scope>IDENTIFICATION</scope>
</reference>
<feature type="compositionally biased region" description="Polar residues" evidence="8">
    <location>
        <begin position="411"/>
        <end position="429"/>
    </location>
</feature>
<dbReference type="CDD" id="cd00201">
    <property type="entry name" value="WW"/>
    <property type="match status" value="2"/>
</dbReference>
<feature type="domain" description="HECT" evidence="11">
    <location>
        <begin position="1448"/>
        <end position="1784"/>
    </location>
</feature>
<evidence type="ECO:0000259" key="11">
    <source>
        <dbReference type="PROSITE" id="PS50237"/>
    </source>
</evidence>
<evidence type="ECO:0000313" key="12">
    <source>
        <dbReference type="Proteomes" id="UP000085678"/>
    </source>
</evidence>
<dbReference type="SUPFAM" id="SSF51045">
    <property type="entry name" value="WW domain"/>
    <property type="match status" value="2"/>
</dbReference>
<dbReference type="Pfam" id="PF16562">
    <property type="entry name" value="HECW_N"/>
    <property type="match status" value="1"/>
</dbReference>
<dbReference type="SMART" id="SM00119">
    <property type="entry name" value="HECTc"/>
    <property type="match status" value="1"/>
</dbReference>
<dbReference type="Pfam" id="PF00397">
    <property type="entry name" value="WW"/>
    <property type="match status" value="2"/>
</dbReference>
<feature type="compositionally biased region" description="Polar residues" evidence="8">
    <location>
        <begin position="708"/>
        <end position="720"/>
    </location>
</feature>
<dbReference type="Gene3D" id="2.60.40.2840">
    <property type="match status" value="1"/>
</dbReference>
<feature type="region of interest" description="Disordered" evidence="8">
    <location>
        <begin position="411"/>
        <end position="436"/>
    </location>
</feature>
<gene>
    <name evidence="13" type="primary">LOC106155973</name>
</gene>
<dbReference type="PROSITE" id="PS50020">
    <property type="entry name" value="WW_DOMAIN_2"/>
    <property type="match status" value="2"/>
</dbReference>
<dbReference type="SUPFAM" id="SSF49562">
    <property type="entry name" value="C2 domain (Calcium/lipid-binding domain, CaLB)"/>
    <property type="match status" value="1"/>
</dbReference>
<dbReference type="GO" id="GO:0005737">
    <property type="term" value="C:cytoplasm"/>
    <property type="evidence" value="ECO:0007669"/>
    <property type="project" value="UniProtKB-ARBA"/>
</dbReference>
<feature type="region of interest" description="Disordered" evidence="8">
    <location>
        <begin position="335"/>
        <end position="376"/>
    </location>
</feature>
<feature type="compositionally biased region" description="Basic and acidic residues" evidence="8">
    <location>
        <begin position="795"/>
        <end position="811"/>
    </location>
</feature>
<dbReference type="Gene3D" id="2.20.70.10">
    <property type="match status" value="2"/>
</dbReference>
<keyword evidence="5" id="KW-0677">Repeat</keyword>
<reference evidence="13" key="1">
    <citation type="journal article" date="2015" name="Nat. Commun.">
        <title>The Lingula genome provides insights into brachiopod evolution and the origin of phosphate biomineralization.</title>
        <authorList>
            <person name="Luo Y.J."/>
            <person name="Takeuchi T."/>
            <person name="Koyanagi R."/>
            <person name="Yamada L."/>
            <person name="Kanda M."/>
            <person name="Khalturina M."/>
            <person name="Fujie M."/>
            <person name="Yamasaki S.I."/>
            <person name="Endo K."/>
            <person name="Satoh N."/>
        </authorList>
    </citation>
    <scope>NUCLEOTIDE SEQUENCE</scope>
</reference>
<feature type="compositionally biased region" description="Low complexity" evidence="8">
    <location>
        <begin position="469"/>
        <end position="487"/>
    </location>
</feature>
<dbReference type="RefSeq" id="XP_013386514.1">
    <property type="nucleotide sequence ID" value="XM_013531060.1"/>
</dbReference>
<feature type="compositionally biased region" description="Low complexity" evidence="8">
    <location>
        <begin position="1087"/>
        <end position="1118"/>
    </location>
</feature>
<feature type="compositionally biased region" description="Basic residues" evidence="8">
    <location>
        <begin position="953"/>
        <end position="970"/>
    </location>
</feature>
<dbReference type="InterPro" id="IPR035983">
    <property type="entry name" value="Hect_E3_ubiquitin_ligase"/>
</dbReference>
<feature type="compositionally biased region" description="Low complexity" evidence="8">
    <location>
        <begin position="363"/>
        <end position="376"/>
    </location>
</feature>
<dbReference type="Gene3D" id="3.90.1750.10">
    <property type="entry name" value="Hect, E3 ligase catalytic domains"/>
    <property type="match status" value="1"/>
</dbReference>
<feature type="compositionally biased region" description="Acidic residues" evidence="8">
    <location>
        <begin position="611"/>
        <end position="629"/>
    </location>
</feature>
<dbReference type="InterPro" id="IPR036020">
    <property type="entry name" value="WW_dom_sf"/>
</dbReference>
<feature type="compositionally biased region" description="Acidic residues" evidence="8">
    <location>
        <begin position="587"/>
        <end position="596"/>
    </location>
</feature>
<evidence type="ECO:0000259" key="10">
    <source>
        <dbReference type="PROSITE" id="PS50020"/>
    </source>
</evidence>
<dbReference type="PROSITE" id="PS50237">
    <property type="entry name" value="HECT"/>
    <property type="match status" value="1"/>
</dbReference>
<evidence type="ECO:0000256" key="6">
    <source>
        <dbReference type="ARBA" id="ARBA00022786"/>
    </source>
</evidence>
<dbReference type="InterPro" id="IPR040524">
    <property type="entry name" value="HECW1_helix"/>
</dbReference>
<feature type="compositionally biased region" description="Polar residues" evidence="8">
    <location>
        <begin position="776"/>
        <end position="794"/>
    </location>
</feature>
<feature type="domain" description="C2" evidence="9">
    <location>
        <begin position="174"/>
        <end position="305"/>
    </location>
</feature>
<evidence type="ECO:0000256" key="3">
    <source>
        <dbReference type="ARBA" id="ARBA00012485"/>
    </source>
</evidence>
<dbReference type="InterPro" id="IPR035892">
    <property type="entry name" value="C2_domain_sf"/>
</dbReference>
<evidence type="ECO:0000313" key="13">
    <source>
        <dbReference type="RefSeq" id="XP_013386514.1"/>
    </source>
</evidence>